<name>A0A087D3B1_9BIFI</name>
<feature type="region of interest" description="Disordered" evidence="1">
    <location>
        <begin position="64"/>
        <end position="91"/>
    </location>
</feature>
<keyword evidence="2" id="KW-0808">Transferase</keyword>
<proteinExistence type="predicted"/>
<dbReference type="STRING" id="158787.BSCA_0346"/>
<dbReference type="InterPro" id="IPR024499">
    <property type="entry name" value="Mbeg1-like"/>
</dbReference>
<gene>
    <name evidence="2" type="ORF">BSCA_0346</name>
</gene>
<dbReference type="RefSeq" id="WP_033518833.1">
    <property type="nucleotide sequence ID" value="NZ_CAUPKV010000024.1"/>
</dbReference>
<sequence length="415" mass="45781">MGNITQYASRETRSFTDEPFNAVDALVLASLAYEKMPATVQTLDDATARYGTLTARMRSWFSGPQDSGVVQQSLQPPQPRTGTPHRHRMRGLPFRAPFSDVTLGDVAEELDPKDFDVATGHTGLADPKLTQHLYEAVARSPRFAPIRLDGYADRFSRERQMQFAAVTMLLPDGTLAVVFRGTDDTFVGWKEDFNMAFQYPVPAQHAAAEYVNGVACLWRGPLVLLGHSKGGNLAVYAALNAPEKVAERITKVYSLDGPGFPSSVVNSPAYAAMMDRIEKIVPDSSIVGMIFETPEPCRVVRSDQQGPMQHLAFSWQVNGDDFDYLSEVAHSSQLFNQSLNSWLESMSTEQRERTVDALFSILHASNTDSISGLMNAGLKAVPNMIGTFVGLSDEDRRHLLEAVNLFVSASLARRR</sequence>
<dbReference type="GeneID" id="85166621"/>
<evidence type="ECO:0000256" key="1">
    <source>
        <dbReference type="SAM" id="MobiDB-lite"/>
    </source>
</evidence>
<dbReference type="GO" id="GO:0016740">
    <property type="term" value="F:transferase activity"/>
    <property type="evidence" value="ECO:0007669"/>
    <property type="project" value="UniProtKB-KW"/>
</dbReference>
<organism evidence="2 3">
    <name type="scientific">Bifidobacterium scardovii</name>
    <dbReference type="NCBI Taxonomy" id="158787"/>
    <lineage>
        <taxon>Bacteria</taxon>
        <taxon>Bacillati</taxon>
        <taxon>Actinomycetota</taxon>
        <taxon>Actinomycetes</taxon>
        <taxon>Bifidobacteriales</taxon>
        <taxon>Bifidobacteriaceae</taxon>
        <taxon>Bifidobacterium</taxon>
    </lineage>
</organism>
<dbReference type="InterPro" id="IPR029058">
    <property type="entry name" value="AB_hydrolase_fold"/>
</dbReference>
<evidence type="ECO:0000313" key="3">
    <source>
        <dbReference type="Proteomes" id="UP000029033"/>
    </source>
</evidence>
<dbReference type="Pfam" id="PF11187">
    <property type="entry name" value="Mbeg1-like"/>
    <property type="match status" value="1"/>
</dbReference>
<dbReference type="eggNOG" id="COG1073">
    <property type="taxonomic scope" value="Bacteria"/>
</dbReference>
<dbReference type="Proteomes" id="UP000029033">
    <property type="component" value="Unassembled WGS sequence"/>
</dbReference>
<comment type="caution">
    <text evidence="2">The sequence shown here is derived from an EMBL/GenBank/DDBJ whole genome shotgun (WGS) entry which is preliminary data.</text>
</comment>
<dbReference type="SUPFAM" id="SSF53474">
    <property type="entry name" value="alpha/beta-Hydrolases"/>
    <property type="match status" value="1"/>
</dbReference>
<keyword evidence="3" id="KW-1185">Reference proteome</keyword>
<feature type="compositionally biased region" description="Polar residues" evidence="1">
    <location>
        <begin position="64"/>
        <end position="75"/>
    </location>
</feature>
<dbReference type="AlphaFoldDB" id="A0A087D3B1"/>
<keyword evidence="2" id="KW-0378">Hydrolase</keyword>
<evidence type="ECO:0000313" key="2">
    <source>
        <dbReference type="EMBL" id="KFI90011.1"/>
    </source>
</evidence>
<dbReference type="Gene3D" id="3.40.50.1820">
    <property type="entry name" value="alpha/beta hydrolase"/>
    <property type="match status" value="1"/>
</dbReference>
<dbReference type="GO" id="GO:0016787">
    <property type="term" value="F:hydrolase activity"/>
    <property type="evidence" value="ECO:0007669"/>
    <property type="project" value="UniProtKB-KW"/>
</dbReference>
<reference evidence="2 3" key="1">
    <citation type="submission" date="2014-03" db="EMBL/GenBank/DDBJ databases">
        <title>Genomics of Bifidobacteria.</title>
        <authorList>
            <person name="Ventura M."/>
            <person name="Milani C."/>
            <person name="Lugli G.A."/>
        </authorList>
    </citation>
    <scope>NUCLEOTIDE SEQUENCE [LARGE SCALE GENOMIC DNA]</scope>
    <source>
        <strain evidence="2 3">LMG 21589</strain>
    </source>
</reference>
<accession>A0A087D3B1</accession>
<protein>
    <submittedName>
        <fullName evidence="2">Putative hydrolase or acyl transferase</fullName>
    </submittedName>
</protein>
<dbReference type="EMBL" id="JGZO01000034">
    <property type="protein sequence ID" value="KFI90011.1"/>
    <property type="molecule type" value="Genomic_DNA"/>
</dbReference>